<sequence length="138" mass="15237">MYDRAVEIDEAIAAGHRALDALAEAADSLDSAKRWGIVDILGGGFVTSMVKHSRLGDANRELARAREEIRAFTREISDVRDLHLLNAEVGGLNTFFDIAMDNTLVDLLVQKDISDAEDRVEEATAWVREAISRLEAAR</sequence>
<feature type="coiled-coil region" evidence="1">
    <location>
        <begin position="55"/>
        <end position="82"/>
    </location>
</feature>
<keyword evidence="1" id="KW-0175">Coiled coil</keyword>
<keyword evidence="3" id="KW-1185">Reference proteome</keyword>
<evidence type="ECO:0000313" key="2">
    <source>
        <dbReference type="EMBL" id="MEQ2638049.1"/>
    </source>
</evidence>
<protein>
    <submittedName>
        <fullName evidence="2">Uncharacterized protein</fullName>
    </submittedName>
</protein>
<accession>A0ABV1IGL9</accession>
<proteinExistence type="predicted"/>
<name>A0ABV1IGL9_9ACTN</name>
<comment type="caution">
    <text evidence="2">The sequence shown here is derived from an EMBL/GenBank/DDBJ whole genome shotgun (WGS) entry which is preliminary data.</text>
</comment>
<reference evidence="2 3" key="1">
    <citation type="submission" date="2024-04" db="EMBL/GenBank/DDBJ databases">
        <title>Human intestinal bacterial collection.</title>
        <authorList>
            <person name="Pauvert C."/>
            <person name="Hitch T.C.A."/>
            <person name="Clavel T."/>
        </authorList>
    </citation>
    <scope>NUCLEOTIDE SEQUENCE [LARGE SCALE GENOMIC DNA]</scope>
    <source>
        <strain evidence="2 3">CLA-AA-H197</strain>
    </source>
</reference>
<evidence type="ECO:0000256" key="1">
    <source>
        <dbReference type="SAM" id="Coils"/>
    </source>
</evidence>
<dbReference type="RefSeq" id="WP_349182653.1">
    <property type="nucleotide sequence ID" value="NZ_JAZOPI010000089.1"/>
</dbReference>
<gene>
    <name evidence="2" type="ORF">AAAT05_06820</name>
</gene>
<evidence type="ECO:0000313" key="3">
    <source>
        <dbReference type="Proteomes" id="UP001478817"/>
    </source>
</evidence>
<dbReference type="EMBL" id="JBBNGS010000011">
    <property type="protein sequence ID" value="MEQ2638049.1"/>
    <property type="molecule type" value="Genomic_DNA"/>
</dbReference>
<organism evidence="2 3">
    <name type="scientific">Paratractidigestivibacter faecalis</name>
    <dbReference type="NCBI Taxonomy" id="2292441"/>
    <lineage>
        <taxon>Bacteria</taxon>
        <taxon>Bacillati</taxon>
        <taxon>Actinomycetota</taxon>
        <taxon>Coriobacteriia</taxon>
        <taxon>Coriobacteriales</taxon>
        <taxon>Atopobiaceae</taxon>
        <taxon>Paratractidigestivibacter</taxon>
    </lineage>
</organism>
<dbReference type="Proteomes" id="UP001478817">
    <property type="component" value="Unassembled WGS sequence"/>
</dbReference>